<proteinExistence type="predicted"/>
<sequence length="48" mass="5123">EIFIELGTAGEPIFITPNINVIVHKNPSLRRATITTPNYGATLSGITA</sequence>
<dbReference type="Proteomes" id="UP000789396">
    <property type="component" value="Unassembled WGS sequence"/>
</dbReference>
<comment type="caution">
    <text evidence="1">The sequence shown here is derived from an EMBL/GenBank/DDBJ whole genome shotgun (WGS) entry which is preliminary data.</text>
</comment>
<name>A0A9N9NIK7_9GLOM</name>
<organism evidence="1 2">
    <name type="scientific">Racocetra fulgida</name>
    <dbReference type="NCBI Taxonomy" id="60492"/>
    <lineage>
        <taxon>Eukaryota</taxon>
        <taxon>Fungi</taxon>
        <taxon>Fungi incertae sedis</taxon>
        <taxon>Mucoromycota</taxon>
        <taxon>Glomeromycotina</taxon>
        <taxon>Glomeromycetes</taxon>
        <taxon>Diversisporales</taxon>
        <taxon>Gigasporaceae</taxon>
        <taxon>Racocetra</taxon>
    </lineage>
</organism>
<evidence type="ECO:0000313" key="2">
    <source>
        <dbReference type="Proteomes" id="UP000789396"/>
    </source>
</evidence>
<dbReference type="AlphaFoldDB" id="A0A9N9NIK7"/>
<evidence type="ECO:0000313" key="1">
    <source>
        <dbReference type="EMBL" id="CAG8735146.1"/>
    </source>
</evidence>
<accession>A0A9N9NIK7</accession>
<keyword evidence="2" id="KW-1185">Reference proteome</keyword>
<feature type="non-terminal residue" evidence="1">
    <location>
        <position position="1"/>
    </location>
</feature>
<reference evidence="1" key="1">
    <citation type="submission" date="2021-06" db="EMBL/GenBank/DDBJ databases">
        <authorList>
            <person name="Kallberg Y."/>
            <person name="Tangrot J."/>
            <person name="Rosling A."/>
        </authorList>
    </citation>
    <scope>NUCLEOTIDE SEQUENCE</scope>
    <source>
        <strain evidence="1">IN212</strain>
    </source>
</reference>
<dbReference type="OrthoDB" id="2400430at2759"/>
<feature type="non-terminal residue" evidence="1">
    <location>
        <position position="48"/>
    </location>
</feature>
<protein>
    <submittedName>
        <fullName evidence="1">5830_t:CDS:1</fullName>
    </submittedName>
</protein>
<dbReference type="EMBL" id="CAJVPZ010029809">
    <property type="protein sequence ID" value="CAG8735146.1"/>
    <property type="molecule type" value="Genomic_DNA"/>
</dbReference>
<gene>
    <name evidence="1" type="ORF">RFULGI_LOCUS12438</name>
</gene>